<comment type="caution">
    <text evidence="2">The sequence shown here is derived from an EMBL/GenBank/DDBJ whole genome shotgun (WGS) entry which is preliminary data.</text>
</comment>
<keyword evidence="3" id="KW-0808">Transferase</keyword>
<accession>A0A5A7VIG4</accession>
<feature type="signal peptide" evidence="1">
    <location>
        <begin position="1"/>
        <end position="18"/>
    </location>
</feature>
<evidence type="ECO:0000256" key="1">
    <source>
        <dbReference type="SAM" id="SignalP"/>
    </source>
</evidence>
<evidence type="ECO:0000313" key="3">
    <source>
        <dbReference type="EMBL" id="TYK22427.1"/>
    </source>
</evidence>
<dbReference type="AlphaFoldDB" id="A0A5A7VIG4"/>
<name>A0A5A7VIG4_CUCMM</name>
<dbReference type="Proteomes" id="UP000321393">
    <property type="component" value="Unassembled WGS sequence"/>
</dbReference>
<dbReference type="EMBL" id="SSTE01000540">
    <property type="protein sequence ID" value="KAA0067518.1"/>
    <property type="molecule type" value="Genomic_DNA"/>
</dbReference>
<evidence type="ECO:0000313" key="2">
    <source>
        <dbReference type="EMBL" id="KAA0067518.1"/>
    </source>
</evidence>
<keyword evidence="1" id="KW-0732">Signal</keyword>
<dbReference type="Proteomes" id="UP000321947">
    <property type="component" value="Unassembled WGS sequence"/>
</dbReference>
<reference evidence="4 5" key="1">
    <citation type="submission" date="2019-08" db="EMBL/GenBank/DDBJ databases">
        <title>Draft genome sequences of two oriental melons (Cucumis melo L. var makuwa).</title>
        <authorList>
            <person name="Kwon S.-Y."/>
        </authorList>
    </citation>
    <scope>NUCLEOTIDE SEQUENCE [LARGE SCALE GENOMIC DNA]</scope>
    <source>
        <strain evidence="5">cv. Chang Bougi</strain>
        <strain evidence="4">cv. SW 3</strain>
        <tissue evidence="2">Leaf</tissue>
    </source>
</reference>
<feature type="chain" id="PRO_5042722413" evidence="1">
    <location>
        <begin position="19"/>
        <end position="137"/>
    </location>
</feature>
<organism evidence="2 4">
    <name type="scientific">Cucumis melo var. makuwa</name>
    <name type="common">Oriental melon</name>
    <dbReference type="NCBI Taxonomy" id="1194695"/>
    <lineage>
        <taxon>Eukaryota</taxon>
        <taxon>Viridiplantae</taxon>
        <taxon>Streptophyta</taxon>
        <taxon>Embryophyta</taxon>
        <taxon>Tracheophyta</taxon>
        <taxon>Spermatophyta</taxon>
        <taxon>Magnoliopsida</taxon>
        <taxon>eudicotyledons</taxon>
        <taxon>Gunneridae</taxon>
        <taxon>Pentapetalae</taxon>
        <taxon>rosids</taxon>
        <taxon>fabids</taxon>
        <taxon>Cucurbitales</taxon>
        <taxon>Cucurbitaceae</taxon>
        <taxon>Benincaseae</taxon>
        <taxon>Cucumis</taxon>
    </lineage>
</organism>
<proteinExistence type="predicted"/>
<dbReference type="EMBL" id="SSTD01005046">
    <property type="protein sequence ID" value="TYK22427.1"/>
    <property type="molecule type" value="Genomic_DNA"/>
</dbReference>
<evidence type="ECO:0000313" key="5">
    <source>
        <dbReference type="Proteomes" id="UP000321947"/>
    </source>
</evidence>
<dbReference type="OrthoDB" id="1746290at2759"/>
<evidence type="ECO:0000313" key="4">
    <source>
        <dbReference type="Proteomes" id="UP000321393"/>
    </source>
</evidence>
<dbReference type="GO" id="GO:0016740">
    <property type="term" value="F:transferase activity"/>
    <property type="evidence" value="ECO:0007669"/>
    <property type="project" value="UniProtKB-KW"/>
</dbReference>
<gene>
    <name evidence="3" type="ORF">E5676_scaffold530G00220</name>
    <name evidence="2" type="ORF">E6C27_scaffold50G00380</name>
</gene>
<protein>
    <submittedName>
        <fullName evidence="2">Hydroquinone glucosyltransferase-like</fullName>
    </submittedName>
</protein>
<sequence>MRSFTVFALLAAVAVKNSSNQRSQNHSAFTKENEQMKCTHCGFLGHTKDRCYKVHSYSSEYRTECQGFLALLQGHLDKAKAPETSSTTHIAVIMWCAHNVNGIVWTASATRNESGNFPEVVDGVNIIVAQLQDTGKE</sequence>